<evidence type="ECO:0000256" key="8">
    <source>
        <dbReference type="PIRSR" id="PIRSR000862-1"/>
    </source>
</evidence>
<dbReference type="Pfam" id="PF04083">
    <property type="entry name" value="Abhydro_lipase"/>
    <property type="match status" value="1"/>
</dbReference>
<accession>A0A9N9N3I9</accession>
<evidence type="ECO:0000256" key="2">
    <source>
        <dbReference type="ARBA" id="ARBA00022729"/>
    </source>
</evidence>
<evidence type="ECO:0000256" key="3">
    <source>
        <dbReference type="ARBA" id="ARBA00022801"/>
    </source>
</evidence>
<dbReference type="InterPro" id="IPR025483">
    <property type="entry name" value="Lipase_euk"/>
</dbReference>
<dbReference type="FunFam" id="3.40.50.1820:FF:000057">
    <property type="entry name" value="Lipase"/>
    <property type="match status" value="1"/>
</dbReference>
<feature type="active site" description="Charge relay system" evidence="8">
    <location>
        <position position="386"/>
    </location>
</feature>
<dbReference type="Gene3D" id="3.40.50.1820">
    <property type="entry name" value="alpha/beta hydrolase"/>
    <property type="match status" value="1"/>
</dbReference>
<keyword evidence="5" id="KW-0443">Lipid metabolism</keyword>
<keyword evidence="4 7" id="KW-0442">Lipid degradation</keyword>
<keyword evidence="6" id="KW-0325">Glycoprotein</keyword>
<feature type="active site" description="Nucleophile" evidence="8">
    <location>
        <position position="188"/>
    </location>
</feature>
<feature type="active site" description="Charge relay system" evidence="8">
    <location>
        <position position="355"/>
    </location>
</feature>
<dbReference type="EMBL" id="OU893332">
    <property type="protein sequence ID" value="CAG9781851.1"/>
    <property type="molecule type" value="Genomic_DNA"/>
</dbReference>
<evidence type="ECO:0000256" key="4">
    <source>
        <dbReference type="ARBA" id="ARBA00022963"/>
    </source>
</evidence>
<evidence type="ECO:0000259" key="10">
    <source>
        <dbReference type="Pfam" id="PF04083"/>
    </source>
</evidence>
<keyword evidence="9" id="KW-0472">Membrane</keyword>
<evidence type="ECO:0000256" key="6">
    <source>
        <dbReference type="ARBA" id="ARBA00023180"/>
    </source>
</evidence>
<sequence>MDKVEKRRKIIMKAFTKFLKEAVEDEVQQNSTTAKHRNVPGIEHYVPLNTFETLVSADGYKADSHIVITTDGYLLTLHRILSPSPNVTIGRNGIVLLHHGILGSSDDWILLGPKKSLPYLLIAAGYDVWLVNARGNKYSRTHIKKDVNDDTFWDFSWHEIGLFDLAAVIDYIKDRNDNDVQLNFIGYSMGATALLVLLSVLPEYNFSVKIAILLAPLVFMHEVKGPLQLIAEHYNSDTLRLLGIREHSPLQELPPNLVKLFCEDYTNLCHNILLLLANGAQKVNEELSSKILTYTPGGSSTKTIVHYIQSIKSGQFRMFDMDIKKNFMKYGSSYPPAYNLQNVRLPIVLFFSTGDWLSSVPDIETLLSYLPYLKHYHNVASNDFDHLDFMWSNDADVLVYYIILEILNQAK</sequence>
<protein>
    <recommendedName>
        <fullName evidence="7">Lipase</fullName>
    </recommendedName>
</protein>
<evidence type="ECO:0000313" key="12">
    <source>
        <dbReference type="Proteomes" id="UP001153714"/>
    </source>
</evidence>
<dbReference type="AlphaFoldDB" id="A0A9N9N3I9"/>
<dbReference type="GO" id="GO:0016788">
    <property type="term" value="F:hydrolase activity, acting on ester bonds"/>
    <property type="evidence" value="ECO:0007669"/>
    <property type="project" value="InterPro"/>
</dbReference>
<evidence type="ECO:0000256" key="9">
    <source>
        <dbReference type="SAM" id="Phobius"/>
    </source>
</evidence>
<feature type="transmembrane region" description="Helical" evidence="9">
    <location>
        <begin position="182"/>
        <end position="200"/>
    </location>
</feature>
<keyword evidence="2" id="KW-0732">Signal</keyword>
<keyword evidence="9" id="KW-1133">Transmembrane helix</keyword>
<dbReference type="PANTHER" id="PTHR11005">
    <property type="entry name" value="LYSOSOMAL ACID LIPASE-RELATED"/>
    <property type="match status" value="1"/>
</dbReference>
<evidence type="ECO:0000256" key="5">
    <source>
        <dbReference type="ARBA" id="ARBA00023098"/>
    </source>
</evidence>
<name>A0A9N9N3I9_9NEOP</name>
<dbReference type="SUPFAM" id="SSF53474">
    <property type="entry name" value="alpha/beta-Hydrolases"/>
    <property type="match status" value="1"/>
</dbReference>
<dbReference type="PIRSF" id="PIRSF000862">
    <property type="entry name" value="Steryl_ester_lip"/>
    <property type="match status" value="1"/>
</dbReference>
<dbReference type="OrthoDB" id="9974421at2759"/>
<reference evidence="11" key="2">
    <citation type="submission" date="2022-10" db="EMBL/GenBank/DDBJ databases">
        <authorList>
            <consortium name="ENA_rothamsted_submissions"/>
            <consortium name="culmorum"/>
            <person name="King R."/>
        </authorList>
    </citation>
    <scope>NUCLEOTIDE SEQUENCE</scope>
</reference>
<gene>
    <name evidence="11" type="ORF">DIATSA_LOCUS169</name>
</gene>
<dbReference type="GO" id="GO:0016042">
    <property type="term" value="P:lipid catabolic process"/>
    <property type="evidence" value="ECO:0007669"/>
    <property type="project" value="UniProtKB-KW"/>
</dbReference>
<keyword evidence="3 7" id="KW-0378">Hydrolase</keyword>
<proteinExistence type="inferred from homology"/>
<evidence type="ECO:0000256" key="7">
    <source>
        <dbReference type="PIRNR" id="PIRNR000862"/>
    </source>
</evidence>
<reference evidence="11" key="1">
    <citation type="submission" date="2021-12" db="EMBL/GenBank/DDBJ databases">
        <authorList>
            <person name="King R."/>
        </authorList>
    </citation>
    <scope>NUCLEOTIDE SEQUENCE</scope>
</reference>
<feature type="domain" description="Partial AB-hydrolase lipase" evidence="10">
    <location>
        <begin position="53"/>
        <end position="110"/>
    </location>
</feature>
<evidence type="ECO:0000256" key="1">
    <source>
        <dbReference type="ARBA" id="ARBA00010701"/>
    </source>
</evidence>
<dbReference type="InterPro" id="IPR006693">
    <property type="entry name" value="AB_hydrolase_lipase"/>
</dbReference>
<organism evidence="11 12">
    <name type="scientific">Diatraea saccharalis</name>
    <name type="common">sugarcane borer</name>
    <dbReference type="NCBI Taxonomy" id="40085"/>
    <lineage>
        <taxon>Eukaryota</taxon>
        <taxon>Metazoa</taxon>
        <taxon>Ecdysozoa</taxon>
        <taxon>Arthropoda</taxon>
        <taxon>Hexapoda</taxon>
        <taxon>Insecta</taxon>
        <taxon>Pterygota</taxon>
        <taxon>Neoptera</taxon>
        <taxon>Endopterygota</taxon>
        <taxon>Lepidoptera</taxon>
        <taxon>Glossata</taxon>
        <taxon>Ditrysia</taxon>
        <taxon>Pyraloidea</taxon>
        <taxon>Crambidae</taxon>
        <taxon>Crambinae</taxon>
        <taxon>Diatraea</taxon>
    </lineage>
</organism>
<keyword evidence="12" id="KW-1185">Reference proteome</keyword>
<keyword evidence="9" id="KW-0812">Transmembrane</keyword>
<dbReference type="InterPro" id="IPR029058">
    <property type="entry name" value="AB_hydrolase_fold"/>
</dbReference>
<comment type="similarity">
    <text evidence="1 7">Belongs to the AB hydrolase superfamily. Lipase family.</text>
</comment>
<evidence type="ECO:0000313" key="11">
    <source>
        <dbReference type="EMBL" id="CAG9781851.1"/>
    </source>
</evidence>
<dbReference type="Proteomes" id="UP001153714">
    <property type="component" value="Chromosome 1"/>
</dbReference>